<dbReference type="SUPFAM" id="SSF81383">
    <property type="entry name" value="F-box domain"/>
    <property type="match status" value="1"/>
</dbReference>
<dbReference type="PANTHER" id="PTHR46731">
    <property type="entry name" value="F-BOX ONLY PROTEIN 15"/>
    <property type="match status" value="1"/>
</dbReference>
<dbReference type="PANTHER" id="PTHR46731:SF1">
    <property type="entry name" value="F-BOX ONLY PROTEIN 15"/>
    <property type="match status" value="1"/>
</dbReference>
<evidence type="ECO:0000259" key="3">
    <source>
        <dbReference type="PROSITE" id="PS50181"/>
    </source>
</evidence>
<reference evidence="4 5" key="2">
    <citation type="journal article" date="2014" name="J. Gen. Appl. Microbiol.">
        <title>The early diverging ascomycetous budding yeast Saitoella complicata has three histone deacetylases belonging to the Clr6, Hos2, and Rpd3 lineages.</title>
        <authorList>
            <person name="Nishida H."/>
            <person name="Matsumoto T."/>
            <person name="Kondo S."/>
            <person name="Hamamoto M."/>
            <person name="Yoshikawa H."/>
        </authorList>
    </citation>
    <scope>NUCLEOTIDE SEQUENCE [LARGE SCALE GENOMIC DNA]</scope>
    <source>
        <strain evidence="4 5">NRRL Y-17804</strain>
    </source>
</reference>
<dbReference type="AlphaFoldDB" id="A0A0E9NET5"/>
<dbReference type="InterPro" id="IPR011047">
    <property type="entry name" value="Quinoprotein_ADH-like_sf"/>
</dbReference>
<dbReference type="PROSITE" id="PS50181">
    <property type="entry name" value="FBOX"/>
    <property type="match status" value="1"/>
</dbReference>
<dbReference type="SUPFAM" id="SSF50998">
    <property type="entry name" value="Quinoprotein alcohol dehydrogenase-like"/>
    <property type="match status" value="1"/>
</dbReference>
<evidence type="ECO:0000313" key="4">
    <source>
        <dbReference type="EMBL" id="GAO47900.1"/>
    </source>
</evidence>
<evidence type="ECO:0000256" key="2">
    <source>
        <dbReference type="SAM" id="SignalP"/>
    </source>
</evidence>
<dbReference type="InterPro" id="IPR015943">
    <property type="entry name" value="WD40/YVTN_repeat-like_dom_sf"/>
</dbReference>
<dbReference type="SMART" id="SM00320">
    <property type="entry name" value="WD40"/>
    <property type="match status" value="3"/>
</dbReference>
<feature type="signal peptide" evidence="2">
    <location>
        <begin position="1"/>
        <end position="30"/>
    </location>
</feature>
<dbReference type="STRING" id="698492.A0A0E9NET5"/>
<gene>
    <name evidence="4" type="ORF">G7K_2096-t1</name>
</gene>
<dbReference type="InterPro" id="IPR001810">
    <property type="entry name" value="F-box_dom"/>
</dbReference>
<name>A0A0E9NET5_SAICN</name>
<evidence type="ECO:0000256" key="1">
    <source>
        <dbReference type="SAM" id="MobiDB-lite"/>
    </source>
</evidence>
<reference evidence="4 5" key="3">
    <citation type="journal article" date="2015" name="Genome Announc.">
        <title>Draft Genome Sequence of the Archiascomycetous Yeast Saitoella complicata.</title>
        <authorList>
            <person name="Yamauchi K."/>
            <person name="Kondo S."/>
            <person name="Hamamoto M."/>
            <person name="Takahashi Y."/>
            <person name="Ogura Y."/>
            <person name="Hayashi T."/>
            <person name="Nishida H."/>
        </authorList>
    </citation>
    <scope>NUCLEOTIDE SEQUENCE [LARGE SCALE GENOMIC DNA]</scope>
    <source>
        <strain evidence="4 5">NRRL Y-17804</strain>
    </source>
</reference>
<comment type="caution">
    <text evidence="4">The sequence shown here is derived from an EMBL/GenBank/DDBJ whole genome shotgun (WGS) entry which is preliminary data.</text>
</comment>
<sequence>MMTAQYFIPARLHRVWVLFMTLADIPNVNCNVVADDRDAVHRRLYALPVRTPSHTLAKTWDCLSSRLFSVQFRLFLVSVADSIVFSQFVAYLRYTSRPLKCRIRSHAHLHVDASETHARSHTVRTSRHWRRINKHSTISFTSSSPAREVTNAFAVSTSSILAILPFNSFMQDHSNTAFEEQDYPEVIPTPSRRRNSNYNHGSSSTESSRSAYTTRRRSSTASESASWKASKGKGTNGSGGKSQPAGKCTINATPTEILLHIFTFLDPLSLNDAMLVCRPWYHLIKDDSAWRAAFLRRFANITSFPSLVSTGLWRDEYCSRADQIRKWERGRGPSNSLDSRIGLVDSFHVTEKSDRVIIANGHGIFSVADYTTGKVAKDLLFAGGTPTSAVDMTTYSLAPSAIACGFSNGYVGCHFLQSKATERTWRYFAGGHFGPVTRVWAASHFERGKAGVVSVGAVDGLVRVWDVFSGTQVAQYDLGDQGHYPVTDILYHEEKEVLVLCNTAGEVYVMEGNPCNGDGVLRKVTPPLETPEDGAPLSNHTAPFVGVDFERGYVFVTTGTVTQRVPMQPKVSTKIVEFKGGHEAQITAMYVDESQDLPLHGTSTSNPGGGARFFATGDETGVVCVWNAQDEAEDGATHIKPRVIIPAHDAEVTSLHMTPLVLVVGFVDGVVRAYDPLTGDLCRQINNKLSKKLQRVIEANAGSASMNDRLRFAARWVRAWGCKGVVAIGSDLKTWDFGVVYRRQGKRLPLGKKKNSNGNGNVFGKMKLQKEISIDEAELRTNMQTERGARERREKVVKKYNGGLGDGVEGMTESEMIAYVTMISAEAETDRTVAGKIEETRFEDEEEGLREALRLSALEAEQGSSASSPHEEAADEVVKSFVDEEVDEGEESFDESVYIFDRSQHDTPAPSSPPASRSPWASPSPAIRSPPVASNPARQQSFSHVTVSPDPRLRRGKTTEEEDLEFALLLSRIEAQSLEEAAKR</sequence>
<feature type="region of interest" description="Disordered" evidence="1">
    <location>
        <begin position="179"/>
        <end position="247"/>
    </location>
</feature>
<dbReference type="Gene3D" id="2.130.10.10">
    <property type="entry name" value="YVTN repeat-like/Quinoprotein amine dehydrogenase"/>
    <property type="match status" value="1"/>
</dbReference>
<dbReference type="InterPro" id="IPR001680">
    <property type="entry name" value="WD40_rpt"/>
</dbReference>
<evidence type="ECO:0000313" key="5">
    <source>
        <dbReference type="Proteomes" id="UP000033140"/>
    </source>
</evidence>
<dbReference type="InterPro" id="IPR036047">
    <property type="entry name" value="F-box-like_dom_sf"/>
</dbReference>
<feature type="compositionally biased region" description="Low complexity" evidence="1">
    <location>
        <begin position="914"/>
        <end position="934"/>
    </location>
</feature>
<dbReference type="Pfam" id="PF12937">
    <property type="entry name" value="F-box-like"/>
    <property type="match status" value="1"/>
</dbReference>
<reference evidence="4 5" key="1">
    <citation type="journal article" date="2011" name="J. Gen. Appl. Microbiol.">
        <title>Draft genome sequencing of the enigmatic yeast Saitoella complicata.</title>
        <authorList>
            <person name="Nishida H."/>
            <person name="Hamamoto M."/>
            <person name="Sugiyama J."/>
        </authorList>
    </citation>
    <scope>NUCLEOTIDE SEQUENCE [LARGE SCALE GENOMIC DNA]</scope>
    <source>
        <strain evidence="4 5">NRRL Y-17804</strain>
    </source>
</reference>
<feature type="chain" id="PRO_5002430366" description="F-box domain-containing protein" evidence="2">
    <location>
        <begin position="31"/>
        <end position="984"/>
    </location>
</feature>
<protein>
    <recommendedName>
        <fullName evidence="3">F-box domain-containing protein</fullName>
    </recommendedName>
</protein>
<feature type="region of interest" description="Disordered" evidence="1">
    <location>
        <begin position="903"/>
        <end position="960"/>
    </location>
</feature>
<feature type="compositionally biased region" description="Low complexity" evidence="1">
    <location>
        <begin position="202"/>
        <end position="233"/>
    </location>
</feature>
<accession>A0A0E9NET5</accession>
<dbReference type="Gene3D" id="1.20.1280.50">
    <property type="match status" value="1"/>
</dbReference>
<dbReference type="SMART" id="SM00256">
    <property type="entry name" value="FBOX"/>
    <property type="match status" value="1"/>
</dbReference>
<keyword evidence="5" id="KW-1185">Reference proteome</keyword>
<dbReference type="Proteomes" id="UP000033140">
    <property type="component" value="Unassembled WGS sequence"/>
</dbReference>
<feature type="domain" description="F-box" evidence="3">
    <location>
        <begin position="247"/>
        <end position="293"/>
    </location>
</feature>
<organism evidence="4 5">
    <name type="scientific">Saitoella complicata (strain BCRC 22490 / CBS 7301 / JCM 7358 / NBRC 10748 / NRRL Y-17804)</name>
    <dbReference type="NCBI Taxonomy" id="698492"/>
    <lineage>
        <taxon>Eukaryota</taxon>
        <taxon>Fungi</taxon>
        <taxon>Dikarya</taxon>
        <taxon>Ascomycota</taxon>
        <taxon>Taphrinomycotina</taxon>
        <taxon>Taphrinomycotina incertae sedis</taxon>
        <taxon>Saitoella</taxon>
    </lineage>
</organism>
<dbReference type="OMA" id="IIWNVRE"/>
<dbReference type="GO" id="GO:0019005">
    <property type="term" value="C:SCF ubiquitin ligase complex"/>
    <property type="evidence" value="ECO:0007669"/>
    <property type="project" value="TreeGrafter"/>
</dbReference>
<proteinExistence type="predicted"/>
<keyword evidence="2" id="KW-0732">Signal</keyword>
<feature type="compositionally biased region" description="Polar residues" evidence="1">
    <location>
        <begin position="936"/>
        <end position="946"/>
    </location>
</feature>
<dbReference type="EMBL" id="BACD03000011">
    <property type="protein sequence ID" value="GAO47900.1"/>
    <property type="molecule type" value="Genomic_DNA"/>
</dbReference>